<dbReference type="EMBL" id="JASJQH010001434">
    <property type="protein sequence ID" value="KAK9761335.1"/>
    <property type="molecule type" value="Genomic_DNA"/>
</dbReference>
<sequence>MSTMDSLDKSNKTGLLSNTSTAISSAAAAITSGVGLWLYGNNNIIENEMARLYPTVPSNIPIGKSIIPELANVDLSSAYPIVRSDILMTDQSTQYFVDKPDNATVAATTLETDEMPIPGAYVDKNEEKQSGLENQKLPLHSEGDEKTYFAGQSDPPHMFKTALGTAGVVGAVAGAGYAYYKYRKESGQDTTKAEEKFWILHRQKSLEDIVEHRPPPANDPDQITKDEANFWIEHRRKSLDDILQNKPLPATKEVKKVATGSNLAQENVPLTLDSSLYYVPLKESNINQTSVLGPRQRAIYQELNSKVETESTPIVYSNNEPQAHHQSTVQSTTKVPPMPQLAEDYIRNTQPTGPNTYKIPTLSKNNEEVSILTQHSGTTTEVVSAGKGKNPEHNYPETDSETNITDPMQTDIQKVPKKGTFKRITRTVRKRLNSLLGGRNQAEAAH</sequence>
<feature type="region of interest" description="Disordered" evidence="1">
    <location>
        <begin position="375"/>
        <end position="405"/>
    </location>
</feature>
<organism evidence="2 3">
    <name type="scientific">Basidiobolus ranarum</name>
    <dbReference type="NCBI Taxonomy" id="34480"/>
    <lineage>
        <taxon>Eukaryota</taxon>
        <taxon>Fungi</taxon>
        <taxon>Fungi incertae sedis</taxon>
        <taxon>Zoopagomycota</taxon>
        <taxon>Entomophthoromycotina</taxon>
        <taxon>Basidiobolomycetes</taxon>
        <taxon>Basidiobolales</taxon>
        <taxon>Basidiobolaceae</taxon>
        <taxon>Basidiobolus</taxon>
    </lineage>
</organism>
<evidence type="ECO:0000256" key="1">
    <source>
        <dbReference type="SAM" id="MobiDB-lite"/>
    </source>
</evidence>
<dbReference type="Proteomes" id="UP001479436">
    <property type="component" value="Unassembled WGS sequence"/>
</dbReference>
<comment type="caution">
    <text evidence="2">The sequence shown here is derived from an EMBL/GenBank/DDBJ whole genome shotgun (WGS) entry which is preliminary data.</text>
</comment>
<gene>
    <name evidence="2" type="ORF">K7432_013830</name>
</gene>
<reference evidence="2 3" key="1">
    <citation type="submission" date="2023-04" db="EMBL/GenBank/DDBJ databases">
        <title>Genome of Basidiobolus ranarum AG-B5.</title>
        <authorList>
            <person name="Stajich J.E."/>
            <person name="Carter-House D."/>
            <person name="Gryganskyi A."/>
        </authorList>
    </citation>
    <scope>NUCLEOTIDE SEQUENCE [LARGE SCALE GENOMIC DNA]</scope>
    <source>
        <strain evidence="2 3">AG-B5</strain>
    </source>
</reference>
<protein>
    <submittedName>
        <fullName evidence="2">Uncharacterized protein</fullName>
    </submittedName>
</protein>
<evidence type="ECO:0000313" key="3">
    <source>
        <dbReference type="Proteomes" id="UP001479436"/>
    </source>
</evidence>
<keyword evidence="3" id="KW-1185">Reference proteome</keyword>
<evidence type="ECO:0000313" key="2">
    <source>
        <dbReference type="EMBL" id="KAK9761335.1"/>
    </source>
</evidence>
<accession>A0ABR2WIK1</accession>
<proteinExistence type="predicted"/>
<name>A0ABR2WIK1_9FUNG</name>